<dbReference type="Gene3D" id="3.40.30.20">
    <property type="match status" value="1"/>
</dbReference>
<keyword evidence="5" id="KW-0560">Oxidoreductase</keyword>
<dbReference type="InterPro" id="IPR036249">
    <property type="entry name" value="Thioredoxin-like_sf"/>
</dbReference>
<dbReference type="Proteomes" id="UP000070501">
    <property type="component" value="Unassembled WGS sequence"/>
</dbReference>
<dbReference type="InterPro" id="IPR012941">
    <property type="entry name" value="Phe_hydrox_C_dim_dom"/>
</dbReference>
<protein>
    <recommendedName>
        <fullName evidence="11">FAD binding domain-domain-containing protein</fullName>
    </recommendedName>
</protein>
<evidence type="ECO:0000256" key="4">
    <source>
        <dbReference type="ARBA" id="ARBA00022827"/>
    </source>
</evidence>
<dbReference type="Gene3D" id="3.30.9.10">
    <property type="entry name" value="D-Amino Acid Oxidase, subunit A, domain 2"/>
    <property type="match status" value="1"/>
</dbReference>
<dbReference type="GO" id="GO:0016709">
    <property type="term" value="F:oxidoreductase activity, acting on paired donors, with incorporation or reduction of molecular oxygen, NAD(P)H as one donor, and incorporation of one atom of oxygen"/>
    <property type="evidence" value="ECO:0007669"/>
    <property type="project" value="UniProtKB-ARBA"/>
</dbReference>
<evidence type="ECO:0000256" key="3">
    <source>
        <dbReference type="ARBA" id="ARBA00022630"/>
    </source>
</evidence>
<dbReference type="EMBL" id="KQ964252">
    <property type="protein sequence ID" value="KXJ90550.1"/>
    <property type="molecule type" value="Genomic_DNA"/>
</dbReference>
<dbReference type="InterPro" id="IPR050641">
    <property type="entry name" value="RIFMO-like"/>
</dbReference>
<keyword evidence="3" id="KW-0285">Flavoprotein</keyword>
<evidence type="ECO:0000313" key="10">
    <source>
        <dbReference type="Proteomes" id="UP000070501"/>
    </source>
</evidence>
<dbReference type="InterPro" id="IPR002938">
    <property type="entry name" value="FAD-bd"/>
</dbReference>
<dbReference type="STRING" id="196109.A0A136IZZ8"/>
<evidence type="ECO:0000256" key="5">
    <source>
        <dbReference type="ARBA" id="ARBA00023002"/>
    </source>
</evidence>
<dbReference type="SUPFAM" id="SSF51905">
    <property type="entry name" value="FAD/NAD(P)-binding domain"/>
    <property type="match status" value="1"/>
</dbReference>
<dbReference type="Gene3D" id="3.50.50.60">
    <property type="entry name" value="FAD/NAD(P)-binding domain"/>
    <property type="match status" value="1"/>
</dbReference>
<dbReference type="InterPro" id="IPR036188">
    <property type="entry name" value="FAD/NAD-bd_sf"/>
</dbReference>
<dbReference type="PRINTS" id="PR00420">
    <property type="entry name" value="RNGMNOXGNASE"/>
</dbReference>
<dbReference type="Pfam" id="PF01494">
    <property type="entry name" value="FAD_binding_3"/>
    <property type="match status" value="1"/>
</dbReference>
<feature type="region of interest" description="Disordered" evidence="6">
    <location>
        <begin position="1"/>
        <end position="43"/>
    </location>
</feature>
<comment type="similarity">
    <text evidence="2">Belongs to the PheA/TfdB FAD monooxygenase family.</text>
</comment>
<dbReference type="GO" id="GO:0071949">
    <property type="term" value="F:FAD binding"/>
    <property type="evidence" value="ECO:0007669"/>
    <property type="project" value="InterPro"/>
</dbReference>
<sequence length="705" mass="77473">MPVFQETARASRDLRTSATLAPPLPRFTPTPAPRKTASTSDADADQEAYEVIVIGAGPAGLFLTLNLARLGLGDDSLACFDAKPAALKSGQADGLQPRTLEVLRSLGLHGEILEQGCYMSEVAFWNPSQAEGKKGAIERTTFVPDVAVRARYKHEVTIHQGRIERILEEDLARYSGRGIVRNTRFVGYTVDEDAEHPIVVTLEQRQDGEESWDSASVTTKVVRTKYLVGADGAHSRVRKAMDLRLEGESQDHVWGVCDFVADTDFPDIRKRSAVHSEAGSLMVIPREQTGSGEYLTRLYVQIKDEASPAQDETVAVDDAKKAEADEMQKKQKAKERREKITLDYIFEQANRVFAPYQIKLKEGTDVDWYAAYQIGQRMTPAFTKQDKHGVERLFIVGDACHTHSPKAGQGMNVSMMDSYNLAWKLVHTIHGISPESTGNASAGGAPGHTILSTFSIERLTVARQLIEFDTKFSSMFSGAIGAAEDNEAASSLTHDQFLQVFRDGSGFTSGCGLEYAQSVVVQPAPAQEPNGTTGARQYPISPDGDILNGCLHPGRRLADTVVRRFADANPRHLQDDFLSTGRFRILVFSSTDIHEPQGQTAAALAHIGDSIIPAFPKSLVELTVLHPFKTQRFEWTDVPRQIKQHAEMRFHGVGVGDEDVYRVYGVDEKIGAAVVVRPDGYVGAVAALDDTKVLDEYLKRCLKTV</sequence>
<organism evidence="9 10">
    <name type="scientific">Microdochium bolleyi</name>
    <dbReference type="NCBI Taxonomy" id="196109"/>
    <lineage>
        <taxon>Eukaryota</taxon>
        <taxon>Fungi</taxon>
        <taxon>Dikarya</taxon>
        <taxon>Ascomycota</taxon>
        <taxon>Pezizomycotina</taxon>
        <taxon>Sordariomycetes</taxon>
        <taxon>Xylariomycetidae</taxon>
        <taxon>Xylariales</taxon>
        <taxon>Microdochiaceae</taxon>
        <taxon>Microdochium</taxon>
    </lineage>
</organism>
<dbReference type="PANTHER" id="PTHR43004">
    <property type="entry name" value="TRK SYSTEM POTASSIUM UPTAKE PROTEIN"/>
    <property type="match status" value="1"/>
</dbReference>
<evidence type="ECO:0000259" key="7">
    <source>
        <dbReference type="Pfam" id="PF01494"/>
    </source>
</evidence>
<evidence type="ECO:0008006" key="11">
    <source>
        <dbReference type="Google" id="ProtNLM"/>
    </source>
</evidence>
<accession>A0A136IZZ8</accession>
<feature type="domain" description="FAD-binding" evidence="7">
    <location>
        <begin position="49"/>
        <end position="435"/>
    </location>
</feature>
<keyword evidence="10" id="KW-1185">Reference proteome</keyword>
<name>A0A136IZZ8_9PEZI</name>
<feature type="non-terminal residue" evidence="9">
    <location>
        <position position="705"/>
    </location>
</feature>
<dbReference type="Pfam" id="PF07976">
    <property type="entry name" value="Phe_hydrox_dim"/>
    <property type="match status" value="1"/>
</dbReference>
<dbReference type="SUPFAM" id="SSF54373">
    <property type="entry name" value="FAD-linked reductases, C-terminal domain"/>
    <property type="match status" value="1"/>
</dbReference>
<feature type="domain" description="Phenol hydroxylase-like C-terminal dimerisation" evidence="8">
    <location>
        <begin position="549"/>
        <end position="703"/>
    </location>
</feature>
<dbReference type="SUPFAM" id="SSF52833">
    <property type="entry name" value="Thioredoxin-like"/>
    <property type="match status" value="1"/>
</dbReference>
<dbReference type="AlphaFoldDB" id="A0A136IZZ8"/>
<gene>
    <name evidence="9" type="ORF">Micbo1qcDRAFT_135755</name>
</gene>
<keyword evidence="4" id="KW-0274">FAD</keyword>
<feature type="compositionally biased region" description="Pro residues" evidence="6">
    <location>
        <begin position="22"/>
        <end position="32"/>
    </location>
</feature>
<reference evidence="10" key="1">
    <citation type="submission" date="2016-02" db="EMBL/GenBank/DDBJ databases">
        <title>Draft genome sequence of Microdochium bolleyi, a fungal endophyte of beachgrass.</title>
        <authorList>
            <consortium name="DOE Joint Genome Institute"/>
            <person name="David A.S."/>
            <person name="May G."/>
            <person name="Haridas S."/>
            <person name="Lim J."/>
            <person name="Wang M."/>
            <person name="Labutti K."/>
            <person name="Lipzen A."/>
            <person name="Barry K."/>
            <person name="Grigoriev I.V."/>
        </authorList>
    </citation>
    <scope>NUCLEOTIDE SEQUENCE [LARGE SCALE GENOMIC DNA]</scope>
    <source>
        <strain evidence="10">J235TASD1</strain>
    </source>
</reference>
<dbReference type="InParanoid" id="A0A136IZZ8"/>
<proteinExistence type="inferred from homology"/>
<comment type="pathway">
    <text evidence="1">Secondary metabolite biosynthesis.</text>
</comment>
<evidence type="ECO:0000256" key="2">
    <source>
        <dbReference type="ARBA" id="ARBA00007801"/>
    </source>
</evidence>
<evidence type="ECO:0000256" key="6">
    <source>
        <dbReference type="SAM" id="MobiDB-lite"/>
    </source>
</evidence>
<evidence type="ECO:0000259" key="8">
    <source>
        <dbReference type="Pfam" id="PF07976"/>
    </source>
</evidence>
<evidence type="ECO:0000256" key="1">
    <source>
        <dbReference type="ARBA" id="ARBA00005179"/>
    </source>
</evidence>
<dbReference type="OrthoDB" id="1716816at2759"/>
<dbReference type="InterPro" id="IPR038220">
    <property type="entry name" value="PHOX_C_sf"/>
</dbReference>
<evidence type="ECO:0000313" key="9">
    <source>
        <dbReference type="EMBL" id="KXJ90550.1"/>
    </source>
</evidence>
<dbReference type="CDD" id="cd02979">
    <property type="entry name" value="PHOX_C"/>
    <property type="match status" value="1"/>
</dbReference>
<dbReference type="PANTHER" id="PTHR43004:SF15">
    <property type="entry name" value="MONOOXYGENASE, PUTATIVE (AFU_ORTHOLOGUE AFUA_6G03030)-RELATED"/>
    <property type="match status" value="1"/>
</dbReference>